<sequence length="108" mass="12222">MRESYTAAVERNVVCGRDFTSEPYEAAWADEAIFFIRVLDPNHKGKLAFTAEISPDGMRWCAQGSTCEIAEGADLGFIRVKHFGGWLRIRRIDAVKTEPKVIVYLNLK</sequence>
<accession>A0ACC5RFI1</accession>
<name>A0ACC5RFI1_9HYPH</name>
<dbReference type="Proteomes" id="UP000616151">
    <property type="component" value="Unassembled WGS sequence"/>
</dbReference>
<dbReference type="EMBL" id="JAENHL010000008">
    <property type="protein sequence ID" value="MBK1871350.1"/>
    <property type="molecule type" value="Genomic_DNA"/>
</dbReference>
<proteinExistence type="predicted"/>
<organism evidence="1 2">
    <name type="scientific">Taklimakanibacter albus</name>
    <dbReference type="NCBI Taxonomy" id="2800327"/>
    <lineage>
        <taxon>Bacteria</taxon>
        <taxon>Pseudomonadati</taxon>
        <taxon>Pseudomonadota</taxon>
        <taxon>Alphaproteobacteria</taxon>
        <taxon>Hyphomicrobiales</taxon>
        <taxon>Aestuariivirgaceae</taxon>
        <taxon>Taklimakanibacter</taxon>
    </lineage>
</organism>
<comment type="caution">
    <text evidence="1">The sequence shown here is derived from an EMBL/GenBank/DDBJ whole genome shotgun (WGS) entry which is preliminary data.</text>
</comment>
<keyword evidence="2" id="KW-1185">Reference proteome</keyword>
<evidence type="ECO:0000313" key="1">
    <source>
        <dbReference type="EMBL" id="MBK1871350.1"/>
    </source>
</evidence>
<gene>
    <name evidence="1" type="ORF">JHL16_33595</name>
</gene>
<reference evidence="1" key="1">
    <citation type="submission" date="2021-01" db="EMBL/GenBank/DDBJ databases">
        <authorList>
            <person name="Sun Q."/>
        </authorList>
    </citation>
    <scope>NUCLEOTIDE SEQUENCE</scope>
    <source>
        <strain evidence="1">YIM B02566</strain>
    </source>
</reference>
<protein>
    <submittedName>
        <fullName evidence="1">Uncharacterized protein</fullName>
    </submittedName>
</protein>
<evidence type="ECO:0000313" key="2">
    <source>
        <dbReference type="Proteomes" id="UP000616151"/>
    </source>
</evidence>